<comment type="subcellular location">
    <subcellularLocation>
        <location evidence="1">Membrane</location>
        <topology evidence="1">Single-pass membrane protein</topology>
    </subcellularLocation>
</comment>
<evidence type="ECO:0000256" key="2">
    <source>
        <dbReference type="ARBA" id="ARBA00022692"/>
    </source>
</evidence>
<dbReference type="InterPro" id="IPR006260">
    <property type="entry name" value="TonB/TolA_C"/>
</dbReference>
<dbReference type="AlphaFoldDB" id="A0A1T5BJ57"/>
<feature type="region of interest" description="Disordered" evidence="5">
    <location>
        <begin position="103"/>
        <end position="149"/>
    </location>
</feature>
<keyword evidence="8" id="KW-1185">Reference proteome</keyword>
<keyword evidence="4 6" id="KW-0472">Membrane</keyword>
<organism evidence="7 8">
    <name type="scientific">Salegentibacter holothuriorum</name>
    <dbReference type="NCBI Taxonomy" id="241145"/>
    <lineage>
        <taxon>Bacteria</taxon>
        <taxon>Pseudomonadati</taxon>
        <taxon>Bacteroidota</taxon>
        <taxon>Flavobacteriia</taxon>
        <taxon>Flavobacteriales</taxon>
        <taxon>Flavobacteriaceae</taxon>
        <taxon>Salegentibacter</taxon>
    </lineage>
</organism>
<accession>A0A1T5BJ57</accession>
<dbReference type="Proteomes" id="UP000190230">
    <property type="component" value="Unassembled WGS sequence"/>
</dbReference>
<evidence type="ECO:0000256" key="4">
    <source>
        <dbReference type="ARBA" id="ARBA00023136"/>
    </source>
</evidence>
<protein>
    <submittedName>
        <fullName evidence="7">TonB family C-terminal domain-containing protein</fullName>
    </submittedName>
</protein>
<evidence type="ECO:0000313" key="7">
    <source>
        <dbReference type="EMBL" id="SKB47311.1"/>
    </source>
</evidence>
<dbReference type="EMBL" id="FUYY01000002">
    <property type="protein sequence ID" value="SKB47311.1"/>
    <property type="molecule type" value="Genomic_DNA"/>
</dbReference>
<evidence type="ECO:0000256" key="5">
    <source>
        <dbReference type="SAM" id="MobiDB-lite"/>
    </source>
</evidence>
<feature type="region of interest" description="Disordered" evidence="5">
    <location>
        <begin position="54"/>
        <end position="78"/>
    </location>
</feature>
<keyword evidence="3 6" id="KW-1133">Transmembrane helix</keyword>
<dbReference type="STRING" id="241145.SAMN05660776_1247"/>
<proteinExistence type="predicted"/>
<evidence type="ECO:0000256" key="1">
    <source>
        <dbReference type="ARBA" id="ARBA00004167"/>
    </source>
</evidence>
<feature type="compositionally biased region" description="Basic and acidic residues" evidence="5">
    <location>
        <begin position="54"/>
        <end position="69"/>
    </location>
</feature>
<sequence>MFYSMDFFEKHKALIITVLFCSVLILGLYNFNLSQQKEIEQQMLVDLEEYTKAKETKEENPVEEPKNKIPENSPKTHRAFNENQEAREENFNRELDEILKKNSAQQEEASNNENDASTNGTFATGKKTDKKRSDGDNTSEDISRKSGSLRNSSISFSLRGRNAVSIPNPIYTCDNPGKIVVNITVNAEGRVIDTDINKASSNSDNECLTEKALEYALNARFSRLAGRNEQPGTITYNFKP</sequence>
<evidence type="ECO:0000256" key="3">
    <source>
        <dbReference type="ARBA" id="ARBA00022989"/>
    </source>
</evidence>
<feature type="compositionally biased region" description="Polar residues" evidence="5">
    <location>
        <begin position="103"/>
        <end position="122"/>
    </location>
</feature>
<keyword evidence="2 6" id="KW-0812">Transmembrane</keyword>
<dbReference type="GO" id="GO:0016020">
    <property type="term" value="C:membrane"/>
    <property type="evidence" value="ECO:0007669"/>
    <property type="project" value="UniProtKB-SubCell"/>
</dbReference>
<dbReference type="NCBIfam" id="TIGR01352">
    <property type="entry name" value="tonB_Cterm"/>
    <property type="match status" value="1"/>
</dbReference>
<reference evidence="8" key="1">
    <citation type="submission" date="2017-02" db="EMBL/GenBank/DDBJ databases">
        <authorList>
            <person name="Varghese N."/>
            <person name="Submissions S."/>
        </authorList>
    </citation>
    <scope>NUCLEOTIDE SEQUENCE [LARGE SCALE GENOMIC DNA]</scope>
    <source>
        <strain evidence="8">DSM 23405</strain>
    </source>
</reference>
<gene>
    <name evidence="7" type="ORF">SAMN05660776_1247</name>
</gene>
<feature type="transmembrane region" description="Helical" evidence="6">
    <location>
        <begin position="12"/>
        <end position="31"/>
    </location>
</feature>
<evidence type="ECO:0000256" key="6">
    <source>
        <dbReference type="SAM" id="Phobius"/>
    </source>
</evidence>
<name>A0A1T5BJ57_9FLAO</name>
<evidence type="ECO:0000313" key="8">
    <source>
        <dbReference type="Proteomes" id="UP000190230"/>
    </source>
</evidence>